<keyword evidence="5 7" id="KW-0687">Ribonucleoprotein</keyword>
<name>A0A7W7ZUP3_9BACT</name>
<dbReference type="RefSeq" id="WP_184259260.1">
    <property type="nucleotide sequence ID" value="NZ_JACHIO010000023.1"/>
</dbReference>
<keyword evidence="2" id="KW-0677">Repeat</keyword>
<dbReference type="PANTHER" id="PTHR10724">
    <property type="entry name" value="30S RIBOSOMAL PROTEIN S1"/>
    <property type="match status" value="1"/>
</dbReference>
<evidence type="ECO:0000256" key="3">
    <source>
        <dbReference type="ARBA" id="ARBA00022884"/>
    </source>
</evidence>
<reference evidence="10 11" key="1">
    <citation type="submission" date="2020-08" db="EMBL/GenBank/DDBJ databases">
        <title>Genomic Encyclopedia of Type Strains, Phase IV (KMG-V): Genome sequencing to study the core and pangenomes of soil and plant-associated prokaryotes.</title>
        <authorList>
            <person name="Whitman W."/>
        </authorList>
    </citation>
    <scope>NUCLEOTIDE SEQUENCE [LARGE SCALE GENOMIC DNA]</scope>
    <source>
        <strain evidence="10 11">X5P3</strain>
    </source>
</reference>
<feature type="domain" description="S1 motif" evidence="9">
    <location>
        <begin position="124"/>
        <end position="189"/>
    </location>
</feature>
<dbReference type="CDD" id="cd04465">
    <property type="entry name" value="S1_RPS1_repeat_ec2_hs2"/>
    <property type="match status" value="1"/>
</dbReference>
<dbReference type="SMART" id="SM00316">
    <property type="entry name" value="S1"/>
    <property type="match status" value="6"/>
</dbReference>
<dbReference type="PIRSF" id="PIRSF002111">
    <property type="entry name" value="RpsA"/>
    <property type="match status" value="1"/>
</dbReference>
<feature type="domain" description="S1 motif" evidence="9">
    <location>
        <begin position="382"/>
        <end position="452"/>
    </location>
</feature>
<dbReference type="EMBL" id="JACHIO010000023">
    <property type="protein sequence ID" value="MBB5066044.1"/>
    <property type="molecule type" value="Genomic_DNA"/>
</dbReference>
<dbReference type="Pfam" id="PF00575">
    <property type="entry name" value="S1"/>
    <property type="match status" value="4"/>
</dbReference>
<dbReference type="InterPro" id="IPR050437">
    <property type="entry name" value="Ribos_protein_bS1-like"/>
</dbReference>
<feature type="domain" description="S1 motif" evidence="9">
    <location>
        <begin position="210"/>
        <end position="278"/>
    </location>
</feature>
<evidence type="ECO:0000256" key="6">
    <source>
        <dbReference type="ARBA" id="ARBA00025604"/>
    </source>
</evidence>
<dbReference type="FunFam" id="2.40.50.140:FF:000051">
    <property type="entry name" value="RNA-binding transcriptional accessory protein"/>
    <property type="match status" value="1"/>
</dbReference>
<comment type="caution">
    <text evidence="10">The sequence shown here is derived from an EMBL/GenBank/DDBJ whole genome shotgun (WGS) entry which is preliminary data.</text>
</comment>
<dbReference type="AlphaFoldDB" id="A0A7W7ZUP3"/>
<dbReference type="PRINTS" id="PR00681">
    <property type="entry name" value="RIBOSOMALS1"/>
</dbReference>
<evidence type="ECO:0000313" key="11">
    <source>
        <dbReference type="Proteomes" id="UP000584867"/>
    </source>
</evidence>
<feature type="domain" description="S1 motif" evidence="9">
    <location>
        <begin position="43"/>
        <end position="106"/>
    </location>
</feature>
<feature type="domain" description="S1 motif" evidence="9">
    <location>
        <begin position="295"/>
        <end position="365"/>
    </location>
</feature>
<feature type="region of interest" description="Disordered" evidence="8">
    <location>
        <begin position="1"/>
        <end position="21"/>
    </location>
</feature>
<evidence type="ECO:0000256" key="2">
    <source>
        <dbReference type="ARBA" id="ARBA00022737"/>
    </source>
</evidence>
<evidence type="ECO:0000259" key="9">
    <source>
        <dbReference type="PROSITE" id="PS50126"/>
    </source>
</evidence>
<dbReference type="CDD" id="cd05688">
    <property type="entry name" value="S1_RPS1_repeat_ec3"/>
    <property type="match status" value="1"/>
</dbReference>
<gene>
    <name evidence="10" type="ORF">HDF15_004416</name>
</gene>
<comment type="similarity">
    <text evidence="1 7">Belongs to the bacterial ribosomal protein bS1 family.</text>
</comment>
<dbReference type="InterPro" id="IPR012340">
    <property type="entry name" value="NA-bd_OB-fold"/>
</dbReference>
<evidence type="ECO:0000256" key="8">
    <source>
        <dbReference type="SAM" id="MobiDB-lite"/>
    </source>
</evidence>
<evidence type="ECO:0000256" key="5">
    <source>
        <dbReference type="ARBA" id="ARBA00023274"/>
    </source>
</evidence>
<proteinExistence type="inferred from homology"/>
<dbReference type="PANTHER" id="PTHR10724:SF7">
    <property type="entry name" value="SMALL RIBOSOMAL SUBUNIT PROTEIN BS1C"/>
    <property type="match status" value="1"/>
</dbReference>
<dbReference type="InterPro" id="IPR035104">
    <property type="entry name" value="Ribosomal_protein_S1-like"/>
</dbReference>
<dbReference type="InterPro" id="IPR000110">
    <property type="entry name" value="Ribosomal_bS1"/>
</dbReference>
<dbReference type="FunFam" id="2.40.50.140:FF:000011">
    <property type="entry name" value="30S ribosomal protein S1"/>
    <property type="match status" value="1"/>
</dbReference>
<dbReference type="GO" id="GO:0022627">
    <property type="term" value="C:cytosolic small ribosomal subunit"/>
    <property type="evidence" value="ECO:0007669"/>
    <property type="project" value="TreeGrafter"/>
</dbReference>
<comment type="function">
    <text evidence="6 7">Binds mRNA; thus facilitating recognition of the initiation point. It is needed to translate mRNA with a short Shine-Dalgarno (SD) purine-rich sequence.</text>
</comment>
<evidence type="ECO:0000313" key="10">
    <source>
        <dbReference type="EMBL" id="MBB5066044.1"/>
    </source>
</evidence>
<dbReference type="PROSITE" id="PS50126">
    <property type="entry name" value="S1"/>
    <property type="match status" value="5"/>
</dbReference>
<dbReference type="InterPro" id="IPR003029">
    <property type="entry name" value="S1_domain"/>
</dbReference>
<dbReference type="NCBIfam" id="NF004952">
    <property type="entry name" value="PRK06299.1-2"/>
    <property type="match status" value="1"/>
</dbReference>
<evidence type="ECO:0000256" key="4">
    <source>
        <dbReference type="ARBA" id="ARBA00022980"/>
    </source>
</evidence>
<keyword evidence="3 7" id="KW-0694">RNA-binding</keyword>
<evidence type="ECO:0000256" key="1">
    <source>
        <dbReference type="ARBA" id="ARBA00006767"/>
    </source>
</evidence>
<organism evidence="10 11">
    <name type="scientific">Granulicella mallensis</name>
    <dbReference type="NCBI Taxonomy" id="940614"/>
    <lineage>
        <taxon>Bacteria</taxon>
        <taxon>Pseudomonadati</taxon>
        <taxon>Acidobacteriota</taxon>
        <taxon>Terriglobia</taxon>
        <taxon>Terriglobales</taxon>
        <taxon>Acidobacteriaceae</taxon>
        <taxon>Granulicella</taxon>
    </lineage>
</organism>
<protein>
    <recommendedName>
        <fullName evidence="7">30S ribosomal protein S1</fullName>
    </recommendedName>
</protein>
<dbReference type="Proteomes" id="UP000584867">
    <property type="component" value="Unassembled WGS sequence"/>
</dbReference>
<dbReference type="SUPFAM" id="SSF50249">
    <property type="entry name" value="Nucleic acid-binding proteins"/>
    <property type="match status" value="5"/>
</dbReference>
<sequence length="566" mass="61193">MPNEMIPTSLPPVENTTESSTESFGDLLAQFEHSHSHKTEDGAKQLEGIVVTVDAESVYLDIGFKTEGVLPRTAFENNAEGLAAGSKFPVSVKGRNPEGYYELSRIHVAQPKDWTSLEEAFAQKAAVSGVVTAVVKGGLTVDVGMRAFMPASRSGVRDAAEMEKLVGQEITCRIIKLDTEEEDVVVDRRVLVEEQARVLEQSRYAELKEGDIISGQVRSLASYGAFVDLGGIDGLLHISDISWSRVGTPEDVLTVGQQLQLKVLKVEPESKRISLGLKQLEAEPWEAAGEKYKEGQRITGTVTRLMDFGAFVELEPGIEGLIHVSEMSWVQKVRKPSDLLKAGDSVDAMVLSVSQGERRISLGLKQALGDPWAEVPKKFPVGAAIEGPVTRLMKFGAFVALSEGVEGLVHISEITADKRINHPQDVLRVGEVVKAQVIGLDPEKRQLRLSMKQLIPTGFAEYMEEHKVGDVVSGRVVEQSADSAIVELGDGIRVTCLKSAKAAVEAKSDSGAALDLSSLTSMLNARWKTGAPAAGSQPEPLGVGQVRSFRLVKLDPEAQQIEVELA</sequence>
<dbReference type="GO" id="GO:0003735">
    <property type="term" value="F:structural constituent of ribosome"/>
    <property type="evidence" value="ECO:0007669"/>
    <property type="project" value="InterPro"/>
</dbReference>
<dbReference type="GO" id="GO:0006412">
    <property type="term" value="P:translation"/>
    <property type="evidence" value="ECO:0007669"/>
    <property type="project" value="InterPro"/>
</dbReference>
<evidence type="ECO:0000256" key="7">
    <source>
        <dbReference type="PIRNR" id="PIRNR002111"/>
    </source>
</evidence>
<dbReference type="FunFam" id="2.40.50.140:FF:000103">
    <property type="entry name" value="protein RRP5 homolog"/>
    <property type="match status" value="1"/>
</dbReference>
<dbReference type="Gene3D" id="2.40.50.140">
    <property type="entry name" value="Nucleic acid-binding proteins"/>
    <property type="match status" value="5"/>
</dbReference>
<keyword evidence="4 7" id="KW-0689">Ribosomal protein</keyword>
<accession>A0A7W7ZUP3</accession>
<dbReference type="GO" id="GO:0003729">
    <property type="term" value="F:mRNA binding"/>
    <property type="evidence" value="ECO:0007669"/>
    <property type="project" value="UniProtKB-ARBA"/>
</dbReference>